<dbReference type="Proteomes" id="UP000298488">
    <property type="component" value="Unassembled WGS sequence"/>
</dbReference>
<name>A0A4V3I9E3_9MICO</name>
<keyword evidence="2" id="KW-1185">Reference proteome</keyword>
<evidence type="ECO:0000313" key="1">
    <source>
        <dbReference type="EMBL" id="TFB79228.1"/>
    </source>
</evidence>
<comment type="caution">
    <text evidence="1">The sequence shown here is derived from an EMBL/GenBank/DDBJ whole genome shotgun (WGS) entry which is preliminary data.</text>
</comment>
<reference evidence="1 2" key="1">
    <citation type="submission" date="2019-03" db="EMBL/GenBank/DDBJ databases">
        <title>Genomics of glacier-inhabiting Cryobacterium strains.</title>
        <authorList>
            <person name="Liu Q."/>
            <person name="Xin Y.-H."/>
        </authorList>
    </citation>
    <scope>NUCLEOTIDE SEQUENCE [LARGE SCALE GENOMIC DNA]</scope>
    <source>
        <strain evidence="1 2">CGMCC 1.10440</strain>
    </source>
</reference>
<proteinExistence type="predicted"/>
<dbReference type="EMBL" id="SOFI01000003">
    <property type="protein sequence ID" value="TFB79228.1"/>
    <property type="molecule type" value="Genomic_DNA"/>
</dbReference>
<accession>A0A4V3I9E3</accession>
<organism evidence="1 2">
    <name type="scientific">Terrimesophilobacter mesophilus</name>
    <dbReference type="NCBI Taxonomy" id="433647"/>
    <lineage>
        <taxon>Bacteria</taxon>
        <taxon>Bacillati</taxon>
        <taxon>Actinomycetota</taxon>
        <taxon>Actinomycetes</taxon>
        <taxon>Micrococcales</taxon>
        <taxon>Microbacteriaceae</taxon>
        <taxon>Terrimesophilobacter</taxon>
    </lineage>
</organism>
<protein>
    <submittedName>
        <fullName evidence="1">Oligoribonuclease</fullName>
    </submittedName>
</protein>
<gene>
    <name evidence="1" type="ORF">E3N84_03655</name>
</gene>
<dbReference type="OrthoDB" id="5120845at2"/>
<dbReference type="RefSeq" id="WP_104095108.1">
    <property type="nucleotide sequence ID" value="NZ_JACHBP010000001.1"/>
</dbReference>
<sequence>MSNETPTIKRGDEYVVIFSGGPNDGRTDKRISTDGSWDKEITVLTAVDGKETMIDYNMASWRELGGQYHVTYTYDKADSEPVEDPEDRGGRQ</sequence>
<dbReference type="AlphaFoldDB" id="A0A4V3I9E3"/>
<evidence type="ECO:0000313" key="2">
    <source>
        <dbReference type="Proteomes" id="UP000298488"/>
    </source>
</evidence>